<keyword evidence="5 8" id="KW-0812">Transmembrane</keyword>
<dbReference type="Proteomes" id="UP000006034">
    <property type="component" value="Unassembled WGS sequence"/>
</dbReference>
<keyword evidence="4 8" id="KW-1003">Cell membrane</keyword>
<dbReference type="GO" id="GO:0015295">
    <property type="term" value="F:solute:proton symporter activity"/>
    <property type="evidence" value="ECO:0007669"/>
    <property type="project" value="TreeGrafter"/>
</dbReference>
<feature type="transmembrane region" description="Helical" evidence="8">
    <location>
        <begin position="259"/>
        <end position="276"/>
    </location>
</feature>
<sequence length="553" mass="58807">MSVELLAMVAVLPILVALILMVGMRWPATKAMPLAWLVCAVSGILVWGLSPGYVAALTLQGIVTAIGVLIIVFGAILILFTLEKSGGMETIQYGMQNISRDKRVQAIIIGYMFAAFIEGAAGFGTPAALAAPLLLALGFPAMAAAIICLVFNSFPVSFGAVGTPIVMGLSPLKPILDAGVADGGMTYAAFYKIVGEYCTMMHIPMAFILPVFMLGFMTRFYGPNRTWSEGFSAWKYCIFAGVCFSVPYFIVAWTLGPELPSLIGGLIGLGILIYGTKRGFCVPETTWDFGPHEKWDASWTGSIAASGKTEFHPHMTQFRAWLPYAIIGLILVLTRIPELGLKAWLASFKLSFVDILGYQGVSASIDYLFLPGTIPFTLVAILTIGLHSMKANDVKDAWTTTFAKMKAPTIALFAAVALVSIFRGSGVNDAGMDSMPLALAKTLAALTGEAWPALASYVGGLGAFITGSNTVSDLLFAQFQWDMATQLKLSKEIIVAAQAVGGGMGNMICIHNVVAVCAVVGLSGSEGMIIKKTFWPFLLYGIIVGIIACGLVF</sequence>
<evidence type="ECO:0000256" key="1">
    <source>
        <dbReference type="ARBA" id="ARBA00004651"/>
    </source>
</evidence>
<evidence type="ECO:0000256" key="4">
    <source>
        <dbReference type="ARBA" id="ARBA00022475"/>
    </source>
</evidence>
<evidence type="ECO:0000256" key="5">
    <source>
        <dbReference type="ARBA" id="ARBA00022692"/>
    </source>
</evidence>
<feature type="transmembrane region" description="Helical" evidence="8">
    <location>
        <begin position="129"/>
        <end position="154"/>
    </location>
</feature>
<keyword evidence="10" id="KW-1185">Reference proteome</keyword>
<comment type="caution">
    <text evidence="9">The sequence shown here is derived from an EMBL/GenBank/DDBJ whole genome shotgun (WGS) entry which is preliminary data.</text>
</comment>
<dbReference type="InterPro" id="IPR003804">
    <property type="entry name" value="Lactate_perm"/>
</dbReference>
<keyword evidence="7 8" id="KW-0472">Membrane</keyword>
<feature type="transmembrane region" description="Helical" evidence="8">
    <location>
        <begin position="407"/>
        <end position="426"/>
    </location>
</feature>
<evidence type="ECO:0000256" key="7">
    <source>
        <dbReference type="ARBA" id="ARBA00023136"/>
    </source>
</evidence>
<comment type="function">
    <text evidence="8">Uptake of L-lactate across the membrane. Can also transport D-lactate and glycolate.</text>
</comment>
<dbReference type="PANTHER" id="PTHR30003">
    <property type="entry name" value="L-LACTATE PERMEASE"/>
    <property type="match status" value="1"/>
</dbReference>
<dbReference type="NCBIfam" id="TIGR00795">
    <property type="entry name" value="lctP"/>
    <property type="match status" value="1"/>
</dbReference>
<proteinExistence type="inferred from homology"/>
<evidence type="ECO:0000256" key="8">
    <source>
        <dbReference type="RuleBase" id="RU365092"/>
    </source>
</evidence>
<keyword evidence="6 8" id="KW-1133">Transmembrane helix</keyword>
<feature type="transmembrane region" description="Helical" evidence="8">
    <location>
        <begin position="233"/>
        <end position="253"/>
    </location>
</feature>
<feature type="transmembrane region" description="Helical" evidence="8">
    <location>
        <begin position="34"/>
        <end position="56"/>
    </location>
</feature>
<dbReference type="eggNOG" id="COG1620">
    <property type="taxonomic scope" value="Bacteria"/>
</dbReference>
<evidence type="ECO:0000256" key="6">
    <source>
        <dbReference type="ARBA" id="ARBA00022989"/>
    </source>
</evidence>
<dbReference type="GeneID" id="78085996"/>
<dbReference type="Pfam" id="PF02652">
    <property type="entry name" value="Lactate_perm"/>
    <property type="match status" value="1"/>
</dbReference>
<reference evidence="9 10" key="1">
    <citation type="submission" date="2010-10" db="EMBL/GenBank/DDBJ databases">
        <authorList>
            <consortium name="The Broad Institute Genome Sequencing Platform"/>
            <person name="Ward D."/>
            <person name="Earl A."/>
            <person name="Feldgarden M."/>
            <person name="Young S.K."/>
            <person name="Gargeya S."/>
            <person name="Zeng Q."/>
            <person name="Alvarado L."/>
            <person name="Berlin A."/>
            <person name="Bochicchio J."/>
            <person name="Chapman S.B."/>
            <person name="Chen Z."/>
            <person name="Freedman E."/>
            <person name="Gellesch M."/>
            <person name="Goldberg J."/>
            <person name="Griggs A."/>
            <person name="Gujja S."/>
            <person name="Heilman E."/>
            <person name="Heiman D."/>
            <person name="Howarth C."/>
            <person name="Mehta T."/>
            <person name="Neiman D."/>
            <person name="Pearson M."/>
            <person name="Roberts A."/>
            <person name="Saif S."/>
            <person name="Shea T."/>
            <person name="Shenoy N."/>
            <person name="Sisk P."/>
            <person name="Stolte C."/>
            <person name="Sykes S."/>
            <person name="White J."/>
            <person name="Yandava C."/>
            <person name="Allen-Vercoe E."/>
            <person name="Sibley C."/>
            <person name="Ambrose C.E."/>
            <person name="Strauss J."/>
            <person name="Daigneault M."/>
            <person name="Haas B."/>
            <person name="Nusbaum C."/>
            <person name="Birren B."/>
        </authorList>
    </citation>
    <scope>NUCLEOTIDE SEQUENCE [LARGE SCALE GENOMIC DNA]</scope>
    <source>
        <strain evidence="9 10">3_1_6</strain>
    </source>
</reference>
<feature type="transmembrane region" description="Helical" evidence="8">
    <location>
        <begin position="103"/>
        <end position="123"/>
    </location>
</feature>
<feature type="transmembrane region" description="Helical" evidence="8">
    <location>
        <begin position="6"/>
        <end position="22"/>
    </location>
</feature>
<feature type="transmembrane region" description="Helical" evidence="8">
    <location>
        <begin position="534"/>
        <end position="552"/>
    </location>
</feature>
<dbReference type="GO" id="GO:0015129">
    <property type="term" value="F:lactate transmembrane transporter activity"/>
    <property type="evidence" value="ECO:0007669"/>
    <property type="project" value="UniProtKB-UniRule"/>
</dbReference>
<organism evidence="9 10">
    <name type="scientific">Bilophila wadsworthia (strain 3_1_6)</name>
    <dbReference type="NCBI Taxonomy" id="563192"/>
    <lineage>
        <taxon>Bacteria</taxon>
        <taxon>Pseudomonadati</taxon>
        <taxon>Thermodesulfobacteriota</taxon>
        <taxon>Desulfovibrionia</taxon>
        <taxon>Desulfovibrionales</taxon>
        <taxon>Desulfovibrionaceae</taxon>
        <taxon>Bilophila</taxon>
    </lineage>
</organism>
<feature type="transmembrane region" description="Helical" evidence="8">
    <location>
        <begin position="321"/>
        <end position="345"/>
    </location>
</feature>
<accession>E5Y3U9</accession>
<reference evidence="9 10" key="2">
    <citation type="submission" date="2013-04" db="EMBL/GenBank/DDBJ databases">
        <title>The Genome Sequence of Bilophila wadsworthia 3_1_6.</title>
        <authorList>
            <consortium name="The Broad Institute Genomics Platform"/>
            <person name="Earl A."/>
            <person name="Ward D."/>
            <person name="Feldgarden M."/>
            <person name="Gevers D."/>
            <person name="Sibley C."/>
            <person name="Strauss J."/>
            <person name="Allen-Vercoe E."/>
            <person name="Walker B."/>
            <person name="Young S."/>
            <person name="Zeng Q."/>
            <person name="Gargeya S."/>
            <person name="Fitzgerald M."/>
            <person name="Haas B."/>
            <person name="Abouelleil A."/>
            <person name="Allen A.W."/>
            <person name="Alvarado L."/>
            <person name="Arachchi H.M."/>
            <person name="Berlin A.M."/>
            <person name="Chapman S.B."/>
            <person name="Gainer-Dewar J."/>
            <person name="Goldberg J."/>
            <person name="Griggs A."/>
            <person name="Gujja S."/>
            <person name="Hansen M."/>
            <person name="Howarth C."/>
            <person name="Imamovic A."/>
            <person name="Ireland A."/>
            <person name="Larimer J."/>
            <person name="McCowan C."/>
            <person name="Murphy C."/>
            <person name="Pearson M."/>
            <person name="Poon T.W."/>
            <person name="Priest M."/>
            <person name="Roberts A."/>
            <person name="Saif S."/>
            <person name="Shea T."/>
            <person name="Sisk P."/>
            <person name="Sykes S."/>
            <person name="Wortman J."/>
            <person name="Nusbaum C."/>
            <person name="Birren B."/>
        </authorList>
    </citation>
    <scope>NUCLEOTIDE SEQUENCE [LARGE SCALE GENOMIC DNA]</scope>
    <source>
        <strain evidence="9 10">3_1_6</strain>
    </source>
</reference>
<dbReference type="STRING" id="563192.HMPREF0179_00860"/>
<protein>
    <recommendedName>
        <fullName evidence="8">L-lactate permease</fullName>
    </recommendedName>
</protein>
<gene>
    <name evidence="9" type="ORF">HMPREF0179_00860</name>
</gene>
<dbReference type="HOGENOM" id="CLU_021628_4_1_7"/>
<feature type="transmembrane region" description="Helical" evidence="8">
    <location>
        <begin position="200"/>
        <end position="221"/>
    </location>
</feature>
<dbReference type="OrthoDB" id="9761056at2"/>
<evidence type="ECO:0000313" key="10">
    <source>
        <dbReference type="Proteomes" id="UP000006034"/>
    </source>
</evidence>
<dbReference type="EMBL" id="ADCP02000001">
    <property type="protein sequence ID" value="EFV45327.1"/>
    <property type="molecule type" value="Genomic_DNA"/>
</dbReference>
<dbReference type="AlphaFoldDB" id="E5Y3U9"/>
<feature type="transmembrane region" description="Helical" evidence="8">
    <location>
        <begin position="62"/>
        <end position="82"/>
    </location>
</feature>
<evidence type="ECO:0000256" key="3">
    <source>
        <dbReference type="ARBA" id="ARBA00022448"/>
    </source>
</evidence>
<comment type="subcellular location">
    <subcellularLocation>
        <location evidence="1 8">Cell membrane</location>
        <topology evidence="1 8">Multi-pass membrane protein</topology>
    </subcellularLocation>
</comment>
<feature type="transmembrane region" description="Helical" evidence="8">
    <location>
        <begin position="365"/>
        <end position="386"/>
    </location>
</feature>
<feature type="transmembrane region" description="Helical" evidence="8">
    <location>
        <begin position="450"/>
        <end position="472"/>
    </location>
</feature>
<dbReference type="PANTHER" id="PTHR30003:SF0">
    <property type="entry name" value="GLYCOLATE PERMEASE GLCA-RELATED"/>
    <property type="match status" value="1"/>
</dbReference>
<keyword evidence="3 8" id="KW-0813">Transport</keyword>
<dbReference type="RefSeq" id="WP_005025379.1">
    <property type="nucleotide sequence ID" value="NZ_KE150238.1"/>
</dbReference>
<name>E5Y3U9_BILW3</name>
<comment type="similarity">
    <text evidence="2 8">Belongs to the lactate permease family.</text>
</comment>
<feature type="transmembrane region" description="Helical" evidence="8">
    <location>
        <begin position="493"/>
        <end position="522"/>
    </location>
</feature>
<dbReference type="GO" id="GO:0005886">
    <property type="term" value="C:plasma membrane"/>
    <property type="evidence" value="ECO:0007669"/>
    <property type="project" value="UniProtKB-SubCell"/>
</dbReference>
<evidence type="ECO:0000256" key="2">
    <source>
        <dbReference type="ARBA" id="ARBA00010100"/>
    </source>
</evidence>
<evidence type="ECO:0000313" key="9">
    <source>
        <dbReference type="EMBL" id="EFV45327.1"/>
    </source>
</evidence>